<evidence type="ECO:0000256" key="2">
    <source>
        <dbReference type="SAM" id="MobiDB-lite"/>
    </source>
</evidence>
<dbReference type="EMBL" id="JANBPK010000854">
    <property type="protein sequence ID" value="KAJ2929917.1"/>
    <property type="molecule type" value="Genomic_DNA"/>
</dbReference>
<dbReference type="Proteomes" id="UP001140091">
    <property type="component" value="Unassembled WGS sequence"/>
</dbReference>
<evidence type="ECO:0000313" key="4">
    <source>
        <dbReference type="Proteomes" id="UP001140091"/>
    </source>
</evidence>
<feature type="region of interest" description="Disordered" evidence="2">
    <location>
        <begin position="76"/>
        <end position="118"/>
    </location>
</feature>
<keyword evidence="1" id="KW-0175">Coiled coil</keyword>
<feature type="region of interest" description="Disordered" evidence="2">
    <location>
        <begin position="30"/>
        <end position="61"/>
    </location>
</feature>
<gene>
    <name evidence="3" type="ORF">H1R20_g7194</name>
</gene>
<evidence type="ECO:0000256" key="1">
    <source>
        <dbReference type="SAM" id="Coils"/>
    </source>
</evidence>
<comment type="caution">
    <text evidence="3">The sequence shown here is derived from an EMBL/GenBank/DDBJ whole genome shotgun (WGS) entry which is preliminary data.</text>
</comment>
<dbReference type="OrthoDB" id="3060861at2759"/>
<feature type="coiled-coil region" evidence="1">
    <location>
        <begin position="259"/>
        <end position="296"/>
    </location>
</feature>
<protein>
    <submittedName>
        <fullName evidence="3">Uncharacterized protein</fullName>
    </submittedName>
</protein>
<keyword evidence="4" id="KW-1185">Reference proteome</keyword>
<accession>A0A9W8MHB7</accession>
<name>A0A9W8MHB7_9AGAR</name>
<feature type="non-terminal residue" evidence="3">
    <location>
        <position position="309"/>
    </location>
</feature>
<proteinExistence type="predicted"/>
<reference evidence="3" key="1">
    <citation type="submission" date="2022-06" db="EMBL/GenBank/DDBJ databases">
        <title>Genome Sequence of Candolleomyces eurysporus.</title>
        <authorList>
            <person name="Buettner E."/>
        </authorList>
    </citation>
    <scope>NUCLEOTIDE SEQUENCE</scope>
    <source>
        <strain evidence="3">VTCC 930004</strain>
    </source>
</reference>
<dbReference type="AlphaFoldDB" id="A0A9W8MHB7"/>
<evidence type="ECO:0000313" key="3">
    <source>
        <dbReference type="EMBL" id="KAJ2929917.1"/>
    </source>
</evidence>
<organism evidence="3 4">
    <name type="scientific">Candolleomyces eurysporus</name>
    <dbReference type="NCBI Taxonomy" id="2828524"/>
    <lineage>
        <taxon>Eukaryota</taxon>
        <taxon>Fungi</taxon>
        <taxon>Dikarya</taxon>
        <taxon>Basidiomycota</taxon>
        <taxon>Agaricomycotina</taxon>
        <taxon>Agaricomycetes</taxon>
        <taxon>Agaricomycetidae</taxon>
        <taxon>Agaricales</taxon>
        <taxon>Agaricineae</taxon>
        <taxon>Psathyrellaceae</taxon>
        <taxon>Candolleomyces</taxon>
    </lineage>
</organism>
<sequence length="309" mass="34255">MLPLPVTLWVPAFAFNPMLHHAFTPGSVPNSNTPLGAPHQSGQGLIPHTHPPLPSSWPIDPSLLPQVHEQLVVPSPHAATAHPPTPGENLEDVASDNSGHSLEEMDSDSSDFVDKSSSTFDTQKAKKLLAAGTKKKRVYPSDKNTLHGHIEGVGRGNCMIKMTRKCQLKAIYTNQRTLSASFRALTRDFMTRAEDIANRTASWLYVAIHNPGASQPFTHFASRRLRLEAPDDLQKIHQQVASLMTVLKRADRSHSFQSKKEKEEAIQKMKEATERAEKATAQAANSEAEILRLREELRITQEGQTWEST</sequence>